<dbReference type="Proteomes" id="UP001108089">
    <property type="component" value="Unassembled WGS sequence"/>
</dbReference>
<accession>A0ABS9DIP9</accession>
<name>A0ABS9DIP9_9ACTN</name>
<comment type="caution">
    <text evidence="1">The sequence shown here is derived from an EMBL/GenBank/DDBJ whole genome shotgun (WGS) entry which is preliminary data.</text>
</comment>
<keyword evidence="2" id="KW-1185">Reference proteome</keyword>
<evidence type="ECO:0000313" key="1">
    <source>
        <dbReference type="EMBL" id="MCF3939080.1"/>
    </source>
</evidence>
<dbReference type="RefSeq" id="WP_235723809.1">
    <property type="nucleotide sequence ID" value="NZ_JAKGCU010000009.1"/>
</dbReference>
<organism evidence="1 2">
    <name type="scientific">Gordonia tangerina</name>
    <dbReference type="NCBI Taxonomy" id="2911060"/>
    <lineage>
        <taxon>Bacteria</taxon>
        <taxon>Bacillati</taxon>
        <taxon>Actinomycetota</taxon>
        <taxon>Actinomycetes</taxon>
        <taxon>Mycobacteriales</taxon>
        <taxon>Gordoniaceae</taxon>
        <taxon>Gordonia</taxon>
    </lineage>
</organism>
<reference evidence="1" key="1">
    <citation type="submission" date="2022-01" db="EMBL/GenBank/DDBJ databases">
        <title>Gordonia xiamenensis sp. nov., isolated from surface seawater in Xiamen.</title>
        <authorList>
            <person name="He Y.F."/>
        </authorList>
    </citation>
    <scope>NUCLEOTIDE SEQUENCE</scope>
    <source>
        <strain evidence="1">GW1C4-4</strain>
    </source>
</reference>
<protein>
    <submittedName>
        <fullName evidence="1">Uncharacterized protein</fullName>
    </submittedName>
</protein>
<dbReference type="EMBL" id="JAKGCU010000009">
    <property type="protein sequence ID" value="MCF3939080.1"/>
    <property type="molecule type" value="Genomic_DNA"/>
</dbReference>
<sequence length="200" mass="22939">MRGADGYRGLGDLKCSQCSKVTTHAILEYYSPVRDREEELDLIARGATPDYGILARSRPHLDKLRDEYRQLQPQNPYLSHIWLKADAEDAREHGHATIRAYCGVMVPVPVNGGRDLTEADFNPTAPTEEYEGPDGEFWAEMDCVDCARVANQRRQVSRRKDVERWLTWALARADKLSDEEINDIHATFRQVLERRNQPKA</sequence>
<proteinExistence type="predicted"/>
<gene>
    <name evidence="1" type="ORF">L1892_11915</name>
</gene>
<evidence type="ECO:0000313" key="2">
    <source>
        <dbReference type="Proteomes" id="UP001108089"/>
    </source>
</evidence>